<evidence type="ECO:0000259" key="3">
    <source>
        <dbReference type="Pfam" id="PF20772"/>
    </source>
</evidence>
<proteinExistence type="inferred from homology"/>
<sequence length="270" mass="29874">MNFLRLPTRPVLSAIARRPLHTSDVRASGHNKWSKIKGVKGAMDRQRGRLFSRANKVPGGGSIDPGINLTLATVLKRLKAQGVPKENVENALKRVAGGKDKGDQQLVYEALAPGQIGLIIECQTDNVNRTMKEVRGVLFDNGARMAPVRFMFTRHGLVKVALERDDSYADKLEHLIEKMIDAGAEDFTESLPEEGDAEISFTCPVEELNKLTTTATETGLCKELLSSELVYTPLEKTTEIDDASIRKVEEVVEELEEECDDVLKIWTTLG</sequence>
<dbReference type="InterPro" id="IPR049083">
    <property type="entry name" value="TACO1_YebC_N"/>
</dbReference>
<feature type="domain" description="TACO1/YebC-like second and third" evidence="2">
    <location>
        <begin position="105"/>
        <end position="268"/>
    </location>
</feature>
<dbReference type="InterPro" id="IPR002876">
    <property type="entry name" value="Transcrip_reg_TACO1-like"/>
</dbReference>
<dbReference type="eggNOG" id="KOG2972">
    <property type="taxonomic scope" value="Eukaryota"/>
</dbReference>
<dbReference type="Proteomes" id="UP000015241">
    <property type="component" value="Unassembled WGS sequence"/>
</dbReference>
<dbReference type="PANTHER" id="PTHR12532:SF0">
    <property type="entry name" value="TRANSLATIONAL ACTIVATOR OF CYTOCHROME C OXIDASE 1"/>
    <property type="match status" value="1"/>
</dbReference>
<evidence type="ECO:0000313" key="5">
    <source>
        <dbReference type="Proteomes" id="UP000015241"/>
    </source>
</evidence>
<protein>
    <recommendedName>
        <fullName evidence="6">YebC-like protein</fullName>
    </recommendedName>
</protein>
<evidence type="ECO:0008006" key="6">
    <source>
        <dbReference type="Google" id="ProtNLM"/>
    </source>
</evidence>
<reference evidence="4 5" key="1">
    <citation type="journal article" date="2012" name="Science">
        <title>The Paleozoic origin of enzymatic lignin decomposition reconstructed from 31 fungal genomes.</title>
        <authorList>
            <person name="Floudas D."/>
            <person name="Binder M."/>
            <person name="Riley R."/>
            <person name="Barry K."/>
            <person name="Blanchette R.A."/>
            <person name="Henrissat B."/>
            <person name="Martinez A.T."/>
            <person name="Otillar R."/>
            <person name="Spatafora J.W."/>
            <person name="Yadav J.S."/>
            <person name="Aerts A."/>
            <person name="Benoit I."/>
            <person name="Boyd A."/>
            <person name="Carlson A."/>
            <person name="Copeland A."/>
            <person name="Coutinho P.M."/>
            <person name="de Vries R.P."/>
            <person name="Ferreira P."/>
            <person name="Findley K."/>
            <person name="Foster B."/>
            <person name="Gaskell J."/>
            <person name="Glotzer D."/>
            <person name="Gorecki P."/>
            <person name="Heitman J."/>
            <person name="Hesse C."/>
            <person name="Hori C."/>
            <person name="Igarashi K."/>
            <person name="Jurgens J.A."/>
            <person name="Kallen N."/>
            <person name="Kersten P."/>
            <person name="Kohler A."/>
            <person name="Kuees U."/>
            <person name="Kumar T.K.A."/>
            <person name="Kuo A."/>
            <person name="LaButti K."/>
            <person name="Larrondo L.F."/>
            <person name="Lindquist E."/>
            <person name="Ling A."/>
            <person name="Lombard V."/>
            <person name="Lucas S."/>
            <person name="Lundell T."/>
            <person name="Martin R."/>
            <person name="McLaughlin D.J."/>
            <person name="Morgenstern I."/>
            <person name="Morin E."/>
            <person name="Murat C."/>
            <person name="Nagy L.G."/>
            <person name="Nolan M."/>
            <person name="Ohm R.A."/>
            <person name="Patyshakuliyeva A."/>
            <person name="Rokas A."/>
            <person name="Ruiz-Duenas F.J."/>
            <person name="Sabat G."/>
            <person name="Salamov A."/>
            <person name="Samejima M."/>
            <person name="Schmutz J."/>
            <person name="Slot J.C."/>
            <person name="St John F."/>
            <person name="Stenlid J."/>
            <person name="Sun H."/>
            <person name="Sun S."/>
            <person name="Syed K."/>
            <person name="Tsang A."/>
            <person name="Wiebenga A."/>
            <person name="Young D."/>
            <person name="Pisabarro A."/>
            <person name="Eastwood D.C."/>
            <person name="Martin F."/>
            <person name="Cullen D."/>
            <person name="Grigoriev I.V."/>
            <person name="Hibbett D.S."/>
        </authorList>
    </citation>
    <scope>NUCLEOTIDE SEQUENCE</scope>
    <source>
        <strain evidence="5">FP-58527</strain>
    </source>
</reference>
<name>S8G6S1_FOMSC</name>
<evidence type="ECO:0000313" key="4">
    <source>
        <dbReference type="EMBL" id="EPT05865.1"/>
    </source>
</evidence>
<organism evidence="4 5">
    <name type="scientific">Fomitopsis schrenkii</name>
    <name type="common">Brown rot fungus</name>
    <dbReference type="NCBI Taxonomy" id="2126942"/>
    <lineage>
        <taxon>Eukaryota</taxon>
        <taxon>Fungi</taxon>
        <taxon>Dikarya</taxon>
        <taxon>Basidiomycota</taxon>
        <taxon>Agaricomycotina</taxon>
        <taxon>Agaricomycetes</taxon>
        <taxon>Polyporales</taxon>
        <taxon>Fomitopsis</taxon>
    </lineage>
</organism>
<dbReference type="SUPFAM" id="SSF75625">
    <property type="entry name" value="YebC-like"/>
    <property type="match status" value="1"/>
</dbReference>
<dbReference type="FunCoup" id="S8G6S1">
    <property type="interactions" value="235"/>
</dbReference>
<dbReference type="HOGENOM" id="CLU_062974_1_0_1"/>
<dbReference type="Pfam" id="PF20772">
    <property type="entry name" value="TACO1_YebC_N"/>
    <property type="match status" value="1"/>
</dbReference>
<dbReference type="STRING" id="743788.S8G6S1"/>
<dbReference type="GO" id="GO:0005739">
    <property type="term" value="C:mitochondrion"/>
    <property type="evidence" value="ECO:0007669"/>
    <property type="project" value="TreeGrafter"/>
</dbReference>
<dbReference type="PANTHER" id="PTHR12532">
    <property type="entry name" value="TRANSLATIONAL ACTIVATOR OF CYTOCHROME C OXIDASE 1"/>
    <property type="match status" value="1"/>
</dbReference>
<feature type="domain" description="TACO1/YebC-like N-terminal" evidence="3">
    <location>
        <begin position="31"/>
        <end position="97"/>
    </location>
</feature>
<keyword evidence="5" id="KW-1185">Reference proteome</keyword>
<dbReference type="Pfam" id="PF01709">
    <property type="entry name" value="Transcrip_reg"/>
    <property type="match status" value="1"/>
</dbReference>
<dbReference type="Gene3D" id="1.10.10.200">
    <property type="match status" value="1"/>
</dbReference>
<dbReference type="EMBL" id="KE504122">
    <property type="protein sequence ID" value="EPT05865.1"/>
    <property type="molecule type" value="Genomic_DNA"/>
</dbReference>
<dbReference type="InterPro" id="IPR017856">
    <property type="entry name" value="Integrase-like_N"/>
</dbReference>
<dbReference type="InterPro" id="IPR026564">
    <property type="entry name" value="Transcrip_reg_TACO1-like_dom3"/>
</dbReference>
<dbReference type="Gene3D" id="3.30.70.980">
    <property type="match status" value="2"/>
</dbReference>
<gene>
    <name evidence="4" type="ORF">FOMPIDRAFT_1154427</name>
</gene>
<dbReference type="OrthoDB" id="2017544at2759"/>
<accession>S8G6S1</accession>
<evidence type="ECO:0000259" key="2">
    <source>
        <dbReference type="Pfam" id="PF01709"/>
    </source>
</evidence>
<dbReference type="InterPro" id="IPR029072">
    <property type="entry name" value="YebC-like"/>
</dbReference>
<dbReference type="InParanoid" id="S8G6S1"/>
<dbReference type="InterPro" id="IPR048300">
    <property type="entry name" value="TACO1_YebC-like_2nd/3rd_dom"/>
</dbReference>
<evidence type="ECO:0000256" key="1">
    <source>
        <dbReference type="ARBA" id="ARBA00008724"/>
    </source>
</evidence>
<dbReference type="AlphaFoldDB" id="S8G6S1"/>
<comment type="similarity">
    <text evidence="1">Belongs to the TACO1 family.</text>
</comment>